<dbReference type="GO" id="GO:0003677">
    <property type="term" value="F:DNA binding"/>
    <property type="evidence" value="ECO:0007669"/>
    <property type="project" value="UniProtKB-KW"/>
</dbReference>
<dbReference type="GO" id="GO:0000981">
    <property type="term" value="F:DNA-binding transcription factor activity, RNA polymerase II-specific"/>
    <property type="evidence" value="ECO:0007669"/>
    <property type="project" value="InterPro"/>
</dbReference>
<feature type="region of interest" description="Disordered" evidence="7">
    <location>
        <begin position="1"/>
        <end position="93"/>
    </location>
</feature>
<keyword evidence="1" id="KW-0479">Metal-binding</keyword>
<accession>A0A9P7YI22</accession>
<keyword evidence="4" id="KW-0238">DNA-binding</keyword>
<dbReference type="InterPro" id="IPR001138">
    <property type="entry name" value="Zn2Cys6_DnaBD"/>
</dbReference>
<protein>
    <recommendedName>
        <fullName evidence="8">Xylanolytic transcriptional activator regulatory domain-containing protein</fullName>
    </recommendedName>
</protein>
<evidence type="ECO:0000259" key="8">
    <source>
        <dbReference type="SMART" id="SM00906"/>
    </source>
</evidence>
<dbReference type="OrthoDB" id="3990906at2759"/>
<evidence type="ECO:0000256" key="6">
    <source>
        <dbReference type="ARBA" id="ARBA00023242"/>
    </source>
</evidence>
<feature type="compositionally biased region" description="Basic and acidic residues" evidence="7">
    <location>
        <begin position="35"/>
        <end position="47"/>
    </location>
</feature>
<evidence type="ECO:0000313" key="10">
    <source>
        <dbReference type="Proteomes" id="UP000824998"/>
    </source>
</evidence>
<evidence type="ECO:0000256" key="2">
    <source>
        <dbReference type="ARBA" id="ARBA00022833"/>
    </source>
</evidence>
<dbReference type="CDD" id="cd12148">
    <property type="entry name" value="fungal_TF_MHR"/>
    <property type="match status" value="1"/>
</dbReference>
<dbReference type="Proteomes" id="UP000824998">
    <property type="component" value="Unassembled WGS sequence"/>
</dbReference>
<proteinExistence type="predicted"/>
<sequence>MEVRFVEQQAGVSKKRKRYNGACESCKRRKKRCNHTNDHGDSNDHRPGPVCVDPSSRLAIPKGPGAERSPRPTSSGGVRINTLTSSPNTNGAVGDLGGCSTPLSVATRFVGDLNPESAFLDRPPTVSQGQPQDKYIGVWLEERRPPEGPLEQQSVPILRVEDQEALIGIYFARANTLLPILEEDEFRAAYATSTLPTPLIHAVCLVAVKESQAVPYRRLPTAPSPMSSKGISRTLYHSILQALSTIRYDKLSMIQILALISLHSEGSDGAEESSLHLAEAIHHAHTIGLHLRRGGSLRNTSSHKLFWSLWSMDKLNAAINGRPVIIHDRDVSIEEFSSDVERNNPFKVCLKIAKLLDNVIELYRPCSVRAEADWEEGFPGFEELVGEFEAWSMDPPQLSELTSALRGNCFDALKVTLHIFYLAVAMLSSRPNVTSSPSAQTASSSRQSLAGIQVTSLLTGDDFPDMLALPVVPYTVSFAMSVAYNKMRHNRFPHMLKPAKEEFKACYTCLLDLRSTWWSAEIMATLARAVLNGLGKFGNINIPLVPSRKLSSDKSPSPTQDAGSQAAVSNHASNVVEGPFAADSEGVIVPTDSNQIARVQASGEVTNNTDLFDQFNDIDQIFGTYLDPSFPFNYDLLGTMAPFNDDGASWNTGEGV</sequence>
<dbReference type="InterPro" id="IPR007219">
    <property type="entry name" value="XnlR_reg_dom"/>
</dbReference>
<keyword evidence="10" id="KW-1185">Reference proteome</keyword>
<feature type="compositionally biased region" description="Polar residues" evidence="7">
    <location>
        <begin position="71"/>
        <end position="91"/>
    </location>
</feature>
<reference evidence="9" key="1">
    <citation type="journal article" date="2021" name="IMA Fungus">
        <title>Genomic characterization of three marine fungi, including Emericellopsis atlantica sp. nov. with signatures of a generalist lifestyle and marine biomass degradation.</title>
        <authorList>
            <person name="Hagestad O.C."/>
            <person name="Hou L."/>
            <person name="Andersen J.H."/>
            <person name="Hansen E.H."/>
            <person name="Altermark B."/>
            <person name="Li C."/>
            <person name="Kuhnert E."/>
            <person name="Cox R.J."/>
            <person name="Crous P.W."/>
            <person name="Spatafora J.W."/>
            <person name="Lail K."/>
            <person name="Amirebrahimi M."/>
            <person name="Lipzen A."/>
            <person name="Pangilinan J."/>
            <person name="Andreopoulos W."/>
            <person name="Hayes R.D."/>
            <person name="Ng V."/>
            <person name="Grigoriev I.V."/>
            <person name="Jackson S.A."/>
            <person name="Sutton T.D.S."/>
            <person name="Dobson A.D.W."/>
            <person name="Rama T."/>
        </authorList>
    </citation>
    <scope>NUCLEOTIDE SEQUENCE</scope>
    <source>
        <strain evidence="9">TRa018bII</strain>
    </source>
</reference>
<feature type="domain" description="Xylanolytic transcriptional activator regulatory" evidence="8">
    <location>
        <begin position="273"/>
        <end position="342"/>
    </location>
</feature>
<evidence type="ECO:0000313" key="9">
    <source>
        <dbReference type="EMBL" id="KAG9233582.1"/>
    </source>
</evidence>
<dbReference type="PANTHER" id="PTHR47171:SF6">
    <property type="entry name" value="SPECIFIC TRANSCRIPTION FACTOR, PUTATIVE (AFU_ORTHOLOGUE AFUA_2G06130)-RELATED"/>
    <property type="match status" value="1"/>
</dbReference>
<organism evidence="9 10">
    <name type="scientific">Amylocarpus encephaloides</name>
    <dbReference type="NCBI Taxonomy" id="45428"/>
    <lineage>
        <taxon>Eukaryota</taxon>
        <taxon>Fungi</taxon>
        <taxon>Dikarya</taxon>
        <taxon>Ascomycota</taxon>
        <taxon>Pezizomycotina</taxon>
        <taxon>Leotiomycetes</taxon>
        <taxon>Helotiales</taxon>
        <taxon>Helotiales incertae sedis</taxon>
        <taxon>Amylocarpus</taxon>
    </lineage>
</organism>
<comment type="caution">
    <text evidence="9">The sequence shown here is derived from an EMBL/GenBank/DDBJ whole genome shotgun (WGS) entry which is preliminary data.</text>
</comment>
<keyword evidence="5" id="KW-0804">Transcription</keyword>
<dbReference type="SMART" id="SM00906">
    <property type="entry name" value="Fungal_trans"/>
    <property type="match status" value="1"/>
</dbReference>
<dbReference type="InterPro" id="IPR036864">
    <property type="entry name" value="Zn2-C6_fun-type_DNA-bd_sf"/>
</dbReference>
<dbReference type="GO" id="GO:0006351">
    <property type="term" value="P:DNA-templated transcription"/>
    <property type="evidence" value="ECO:0007669"/>
    <property type="project" value="InterPro"/>
</dbReference>
<dbReference type="AlphaFoldDB" id="A0A9P7YI22"/>
<evidence type="ECO:0000256" key="1">
    <source>
        <dbReference type="ARBA" id="ARBA00022723"/>
    </source>
</evidence>
<keyword evidence="2" id="KW-0862">Zinc</keyword>
<evidence type="ECO:0000256" key="7">
    <source>
        <dbReference type="SAM" id="MobiDB-lite"/>
    </source>
</evidence>
<name>A0A9P7YI22_9HELO</name>
<dbReference type="EMBL" id="MU251495">
    <property type="protein sequence ID" value="KAG9233582.1"/>
    <property type="molecule type" value="Genomic_DNA"/>
</dbReference>
<evidence type="ECO:0000256" key="5">
    <source>
        <dbReference type="ARBA" id="ARBA00023163"/>
    </source>
</evidence>
<gene>
    <name evidence="9" type="ORF">BJ875DRAFT_485026</name>
</gene>
<keyword evidence="6" id="KW-0539">Nucleus</keyword>
<dbReference type="Pfam" id="PF04082">
    <property type="entry name" value="Fungal_trans"/>
    <property type="match status" value="1"/>
</dbReference>
<dbReference type="InterPro" id="IPR052073">
    <property type="entry name" value="Amide_Lactam_Regulators"/>
</dbReference>
<dbReference type="CDD" id="cd00067">
    <property type="entry name" value="GAL4"/>
    <property type="match status" value="1"/>
</dbReference>
<dbReference type="GO" id="GO:0008270">
    <property type="term" value="F:zinc ion binding"/>
    <property type="evidence" value="ECO:0007669"/>
    <property type="project" value="InterPro"/>
</dbReference>
<keyword evidence="3" id="KW-0805">Transcription regulation</keyword>
<evidence type="ECO:0000256" key="4">
    <source>
        <dbReference type="ARBA" id="ARBA00023125"/>
    </source>
</evidence>
<dbReference type="PANTHER" id="PTHR47171">
    <property type="entry name" value="FARA-RELATED"/>
    <property type="match status" value="1"/>
</dbReference>
<dbReference type="SUPFAM" id="SSF57701">
    <property type="entry name" value="Zn2/Cys6 DNA-binding domain"/>
    <property type="match status" value="1"/>
</dbReference>
<feature type="compositionally biased region" description="Polar residues" evidence="7">
    <location>
        <begin position="553"/>
        <end position="568"/>
    </location>
</feature>
<evidence type="ECO:0000256" key="3">
    <source>
        <dbReference type="ARBA" id="ARBA00023015"/>
    </source>
</evidence>
<feature type="region of interest" description="Disordered" evidence="7">
    <location>
        <begin position="548"/>
        <end position="568"/>
    </location>
</feature>